<dbReference type="PANTHER" id="PTHR21661:SF35">
    <property type="entry name" value="EPOXIDE HYDROLASE"/>
    <property type="match status" value="1"/>
</dbReference>
<feature type="domain" description="Epoxide hydrolase N-terminal" evidence="4">
    <location>
        <begin position="37"/>
        <end position="142"/>
    </location>
</feature>
<keyword evidence="6" id="KW-1185">Reference proteome</keyword>
<reference evidence="5" key="1">
    <citation type="submission" date="2019-02" db="EMBL/GenBank/DDBJ databases">
        <authorList>
            <person name="Li S.-H."/>
        </authorList>
    </citation>
    <scope>NUCLEOTIDE SEQUENCE</scope>
    <source>
        <strain evidence="5">IMCC8485</strain>
    </source>
</reference>
<evidence type="ECO:0000313" key="6">
    <source>
        <dbReference type="Proteomes" id="UP001143307"/>
    </source>
</evidence>
<dbReference type="PANTHER" id="PTHR21661">
    <property type="entry name" value="EPOXIDE HYDROLASE 1-RELATED"/>
    <property type="match status" value="1"/>
</dbReference>
<dbReference type="InterPro" id="IPR010497">
    <property type="entry name" value="Epoxide_hydro_N"/>
</dbReference>
<dbReference type="InterPro" id="IPR029058">
    <property type="entry name" value="AB_hydrolase_fold"/>
</dbReference>
<dbReference type="Proteomes" id="UP001143307">
    <property type="component" value="Unassembled WGS sequence"/>
</dbReference>
<protein>
    <submittedName>
        <fullName evidence="5">Epoxide hydrolase</fullName>
    </submittedName>
</protein>
<dbReference type="GO" id="GO:0016787">
    <property type="term" value="F:hydrolase activity"/>
    <property type="evidence" value="ECO:0007669"/>
    <property type="project" value="UniProtKB-KW"/>
</dbReference>
<name>A0ABT3SV73_9GAMM</name>
<dbReference type="PIRSF" id="PIRSF001112">
    <property type="entry name" value="Epoxide_hydrolase"/>
    <property type="match status" value="1"/>
</dbReference>
<gene>
    <name evidence="5" type="ORF">EYC87_08130</name>
</gene>
<evidence type="ECO:0000313" key="5">
    <source>
        <dbReference type="EMBL" id="MCX2973550.1"/>
    </source>
</evidence>
<dbReference type="InterPro" id="IPR000639">
    <property type="entry name" value="Epox_hydrolase-like"/>
</dbReference>
<dbReference type="EMBL" id="SHNP01000002">
    <property type="protein sequence ID" value="MCX2973550.1"/>
    <property type="molecule type" value="Genomic_DNA"/>
</dbReference>
<dbReference type="Gene3D" id="3.40.50.1820">
    <property type="entry name" value="alpha/beta hydrolase"/>
    <property type="match status" value="1"/>
</dbReference>
<organism evidence="5 6">
    <name type="scientific">Candidatus Seongchinamella marina</name>
    <dbReference type="NCBI Taxonomy" id="2518990"/>
    <lineage>
        <taxon>Bacteria</taxon>
        <taxon>Pseudomonadati</taxon>
        <taxon>Pseudomonadota</taxon>
        <taxon>Gammaproteobacteria</taxon>
        <taxon>Cellvibrionales</taxon>
        <taxon>Halieaceae</taxon>
        <taxon>Seongchinamella</taxon>
    </lineage>
</organism>
<dbReference type="InterPro" id="IPR016292">
    <property type="entry name" value="Epoxide_hydrolase"/>
</dbReference>
<comment type="caution">
    <text evidence="5">The sequence shown here is derived from an EMBL/GenBank/DDBJ whole genome shotgun (WGS) entry which is preliminary data.</text>
</comment>
<evidence type="ECO:0000256" key="1">
    <source>
        <dbReference type="ARBA" id="ARBA00010088"/>
    </source>
</evidence>
<comment type="similarity">
    <text evidence="1">Belongs to the peptidase S33 family.</text>
</comment>
<evidence type="ECO:0000256" key="3">
    <source>
        <dbReference type="ARBA" id="ARBA00022801"/>
    </source>
</evidence>
<dbReference type="PRINTS" id="PR00412">
    <property type="entry name" value="EPOXHYDRLASE"/>
</dbReference>
<dbReference type="Pfam" id="PF06441">
    <property type="entry name" value="EHN"/>
    <property type="match status" value="1"/>
</dbReference>
<accession>A0ABT3SV73</accession>
<proteinExistence type="inferred from homology"/>
<dbReference type="SUPFAM" id="SSF53474">
    <property type="entry name" value="alpha/beta-Hydrolases"/>
    <property type="match status" value="1"/>
</dbReference>
<evidence type="ECO:0000256" key="2">
    <source>
        <dbReference type="ARBA" id="ARBA00022797"/>
    </source>
</evidence>
<keyword evidence="3 5" id="KW-0378">Hydrolase</keyword>
<evidence type="ECO:0000259" key="4">
    <source>
        <dbReference type="Pfam" id="PF06441"/>
    </source>
</evidence>
<keyword evidence="2" id="KW-0058">Aromatic hydrocarbons catabolism</keyword>
<sequence>MLQTYVGKHDIFTRVPHLVSSFTHSMILRDITMTESIRPFQIAIEDTALEDLHKRISSTRWPDSETCKGWDQGMPLEYSRELAQYWVKDYDWRRCETMLNNWPNYMASIDGQDIHFIHRTSTHANALPLIISHGWPGSVIEFHKIIDALAQPEQYGGDPADAFHVVAPSLPGFGFSSKPTTTGTKVEKIGAMWGKLMAELGYASYVAQGGDWGSMVTQSMGQTETKHCAGIHINMPIVAPDPETMNDLTPLEQSALEGMAFYNEHDSGYSKQQSTRPQTISYGLADSPVGQMAWIVEKFYAWTDCEKNGVKHPENVLSKDELLDNVMLYWLNNCAGSSARLYWESFNQPNLAPIDMPVGCSIFPCEIFRSSRRWAEKRFSNIVHWNELEKGGHFAAFEQPQIFIKEVSDCFRKLR</sequence>